<dbReference type="InterPro" id="IPR011992">
    <property type="entry name" value="EF-hand-dom_pair"/>
</dbReference>
<evidence type="ECO:0000313" key="4">
    <source>
        <dbReference type="Proteomes" id="UP000319801"/>
    </source>
</evidence>
<dbReference type="EMBL" id="VCAZ01000186">
    <property type="protein sequence ID" value="TTE07144.1"/>
    <property type="molecule type" value="Genomic_DNA"/>
</dbReference>
<accession>A0A556VA86</accession>
<protein>
    <submittedName>
        <fullName evidence="3">EF-hand calcium-binding domain-containing protein 11</fullName>
    </submittedName>
</protein>
<dbReference type="SUPFAM" id="SSF47473">
    <property type="entry name" value="EF-hand"/>
    <property type="match status" value="1"/>
</dbReference>
<reference evidence="3 4" key="1">
    <citation type="journal article" date="2019" name="Genome Biol. Evol.">
        <title>Whole-Genome Sequencing of the Giant Devil Catfish, Bagarius yarrelli.</title>
        <authorList>
            <person name="Jiang W."/>
            <person name="Lv Y."/>
            <person name="Cheng L."/>
            <person name="Yang K."/>
            <person name="Chao B."/>
            <person name="Wang X."/>
            <person name="Li Y."/>
            <person name="Pan X."/>
            <person name="You X."/>
            <person name="Zhang Y."/>
            <person name="Yang J."/>
            <person name="Li J."/>
            <person name="Zhang X."/>
            <person name="Liu S."/>
            <person name="Sun C."/>
            <person name="Yang J."/>
            <person name="Shi Q."/>
        </authorList>
    </citation>
    <scope>NUCLEOTIDE SEQUENCE [LARGE SCALE GENOMIC DNA]</scope>
    <source>
        <strain evidence="3">JWS20170419001</strain>
        <tissue evidence="3">Muscle</tissue>
    </source>
</reference>
<evidence type="ECO:0000313" key="3">
    <source>
        <dbReference type="EMBL" id="TTE07144.1"/>
    </source>
</evidence>
<evidence type="ECO:0000259" key="2">
    <source>
        <dbReference type="PROSITE" id="PS50222"/>
    </source>
</evidence>
<comment type="caution">
    <text evidence="3">The sequence shown here is derived from an EMBL/GenBank/DDBJ whole genome shotgun (WGS) entry which is preliminary data.</text>
</comment>
<feature type="domain" description="EF-hand" evidence="2">
    <location>
        <begin position="42"/>
        <end position="77"/>
    </location>
</feature>
<dbReference type="AlphaFoldDB" id="A0A556VA86"/>
<name>A0A556VA86_BAGYA</name>
<dbReference type="PROSITE" id="PS50222">
    <property type="entry name" value="EF_HAND_2"/>
    <property type="match status" value="1"/>
</dbReference>
<dbReference type="InterPro" id="IPR002048">
    <property type="entry name" value="EF_hand_dom"/>
</dbReference>
<evidence type="ECO:0000256" key="1">
    <source>
        <dbReference type="SAM" id="MobiDB-lite"/>
    </source>
</evidence>
<feature type="region of interest" description="Disordered" evidence="1">
    <location>
        <begin position="292"/>
        <end position="319"/>
    </location>
</feature>
<organism evidence="3 4">
    <name type="scientific">Bagarius yarrelli</name>
    <name type="common">Goonch</name>
    <name type="synonym">Bagrus yarrelli</name>
    <dbReference type="NCBI Taxonomy" id="175774"/>
    <lineage>
        <taxon>Eukaryota</taxon>
        <taxon>Metazoa</taxon>
        <taxon>Chordata</taxon>
        <taxon>Craniata</taxon>
        <taxon>Vertebrata</taxon>
        <taxon>Euteleostomi</taxon>
        <taxon>Actinopterygii</taxon>
        <taxon>Neopterygii</taxon>
        <taxon>Teleostei</taxon>
        <taxon>Ostariophysi</taxon>
        <taxon>Siluriformes</taxon>
        <taxon>Sisoridae</taxon>
        <taxon>Sisorinae</taxon>
        <taxon>Bagarius</taxon>
    </lineage>
</organism>
<dbReference type="OrthoDB" id="26525at2759"/>
<dbReference type="GO" id="GO:0005509">
    <property type="term" value="F:calcium ion binding"/>
    <property type="evidence" value="ECO:0007669"/>
    <property type="project" value="InterPro"/>
</dbReference>
<proteinExistence type="predicted"/>
<keyword evidence="4" id="KW-1185">Reference proteome</keyword>
<dbReference type="Proteomes" id="UP000319801">
    <property type="component" value="Unassembled WGS sequence"/>
</dbReference>
<gene>
    <name evidence="3" type="ORF">Baya_14893</name>
</gene>
<sequence length="347" mass="39447">MCVVTRYHGNFQKLTLPFWKGLAGSLRLMMSASCDNKEQKVTDRQRFESVFNQCDEEEKGFLSREDLKMAVVMLFGYKPSKFHHEVLLFICQLSFKPLSGFPARDVDLTARQRRRALRRLRLVCRNRVRCLKPPSVLSPRPCLQWEQIERKSRLKCAASILSRCGSLPGNGVCLALPENWCMLLLLIKAVHTHFTDMGSLYHLLTLDSSALKLLRGAIFCESKPAAGKKTPDPHRSLGTNPKHLATRDEFCPFNRKTKFIKCRGFLKLEDFKSVFARVAPRLPERTVLEAFRGDRGDPRGKGGGRADHVGQEKPRGRMEPRVAPELNSATFVLITAPELNWTDTQGH</sequence>